<evidence type="ECO:0000256" key="1">
    <source>
        <dbReference type="SAM" id="MobiDB-lite"/>
    </source>
</evidence>
<accession>A0A1L7XN87</accession>
<evidence type="ECO:0000313" key="2">
    <source>
        <dbReference type="EMBL" id="CZR66407.1"/>
    </source>
</evidence>
<protein>
    <submittedName>
        <fullName evidence="2">Uncharacterized protein</fullName>
    </submittedName>
</protein>
<dbReference type="OrthoDB" id="3555412at2759"/>
<dbReference type="EMBL" id="FJOG01000037">
    <property type="protein sequence ID" value="CZR66407.1"/>
    <property type="molecule type" value="Genomic_DNA"/>
</dbReference>
<organism evidence="2 3">
    <name type="scientific">Phialocephala subalpina</name>
    <dbReference type="NCBI Taxonomy" id="576137"/>
    <lineage>
        <taxon>Eukaryota</taxon>
        <taxon>Fungi</taxon>
        <taxon>Dikarya</taxon>
        <taxon>Ascomycota</taxon>
        <taxon>Pezizomycotina</taxon>
        <taxon>Leotiomycetes</taxon>
        <taxon>Helotiales</taxon>
        <taxon>Mollisiaceae</taxon>
        <taxon>Phialocephala</taxon>
        <taxon>Phialocephala fortinii species complex</taxon>
    </lineage>
</organism>
<sequence>MNMPMSTTSATKPKFTTPAPTKPPSANLVRVELEKKDFTVPDYLTAWYFYGRLDPGCSCIITSAGASIVISETTTMTSYKVTKSTTVTETYTIYP</sequence>
<feature type="region of interest" description="Disordered" evidence="1">
    <location>
        <begin position="1"/>
        <end position="23"/>
    </location>
</feature>
<dbReference type="AlphaFoldDB" id="A0A1L7XN87"/>
<gene>
    <name evidence="2" type="ORF">PAC_16308</name>
</gene>
<keyword evidence="3" id="KW-1185">Reference proteome</keyword>
<dbReference type="Proteomes" id="UP000184330">
    <property type="component" value="Unassembled WGS sequence"/>
</dbReference>
<evidence type="ECO:0000313" key="3">
    <source>
        <dbReference type="Proteomes" id="UP000184330"/>
    </source>
</evidence>
<proteinExistence type="predicted"/>
<name>A0A1L7XN87_9HELO</name>
<feature type="compositionally biased region" description="Low complexity" evidence="1">
    <location>
        <begin position="1"/>
        <end position="19"/>
    </location>
</feature>
<reference evidence="2 3" key="1">
    <citation type="submission" date="2016-03" db="EMBL/GenBank/DDBJ databases">
        <authorList>
            <person name="Ploux O."/>
        </authorList>
    </citation>
    <scope>NUCLEOTIDE SEQUENCE [LARGE SCALE GENOMIC DNA]</scope>
    <source>
        <strain evidence="2 3">UAMH 11012</strain>
    </source>
</reference>